<dbReference type="PANTHER" id="PTHR38733:SF1">
    <property type="entry name" value="TYPE IV METHYL-DIRECTED RESTRICTION ENZYME ECOKMCRBC"/>
    <property type="match status" value="1"/>
</dbReference>
<reference evidence="1" key="1">
    <citation type="submission" date="2022-06" db="EMBL/GenBank/DDBJ databases">
        <title>Devosia sp. XJ19-45 genome assembly.</title>
        <authorList>
            <person name="Li B."/>
            <person name="Cai M."/>
            <person name="Nie G."/>
            <person name="Li W."/>
        </authorList>
    </citation>
    <scope>NUCLEOTIDE SEQUENCE</scope>
    <source>
        <strain evidence="1">XJ19-45</strain>
    </source>
</reference>
<protein>
    <submittedName>
        <fullName evidence="1">McrC family protein</fullName>
    </submittedName>
</protein>
<comment type="caution">
    <text evidence="1">The sequence shown here is derived from an EMBL/GenBank/DDBJ whole genome shotgun (WGS) entry which is preliminary data.</text>
</comment>
<gene>
    <name evidence="1" type="ORF">NF348_07940</name>
</gene>
<dbReference type="Proteomes" id="UP001060275">
    <property type="component" value="Unassembled WGS sequence"/>
</dbReference>
<organism evidence="1 2">
    <name type="scientific">Devosia ureilytica</name>
    <dbReference type="NCBI Taxonomy" id="2952754"/>
    <lineage>
        <taxon>Bacteria</taxon>
        <taxon>Pseudomonadati</taxon>
        <taxon>Pseudomonadota</taxon>
        <taxon>Alphaproteobacteria</taxon>
        <taxon>Hyphomicrobiales</taxon>
        <taxon>Devosiaceae</taxon>
        <taxon>Devosia</taxon>
    </lineage>
</organism>
<name>A0A9Q4ANP5_9HYPH</name>
<proteinExistence type="predicted"/>
<keyword evidence="2" id="KW-1185">Reference proteome</keyword>
<dbReference type="Pfam" id="PF10117">
    <property type="entry name" value="McrBC"/>
    <property type="match status" value="1"/>
</dbReference>
<evidence type="ECO:0000313" key="2">
    <source>
        <dbReference type="Proteomes" id="UP001060275"/>
    </source>
</evidence>
<dbReference type="AlphaFoldDB" id="A0A9Q4ANP5"/>
<sequence length="429" mass="47626">METPHSVATADGKTVYSVDSRGMIEVDLADLMIGGELSIFREVEDRGLLSLRFQRRKAIIAAGGFIGLIPLTPTVTIEVNPKLPVRNLARVLDVARSSLTPLATADRLYLTNDGPTNSIMEFLGRNLLDAVRPLELLGLHKEYLRCARSTSHPSGRIDISSSLKQHWSHGQPHRVVAQRFEQTSDVPANRVIKYALQFLLQRLRSTSTTSLELIRKANEVFNRLPGSIGEMAIADLQGAKAAIQRRLLPAQRDYYYRALEIAVLILSNGGIALQEKGSDVLLRSFVVNFDDLFECYIRRVLQSFASNEIGVFDGNNERRKYLFQNTKVHYAQPDIVVTSNVTAKTVVSDVKYKDLPKREDINQAVTYAVSYSTTKALIIHQVRPGNASGLKHIGVMGDISVDAYGFDLDSLDLPKEEKAMAEAVFALIS</sequence>
<dbReference type="EMBL" id="JAMWDU010000003">
    <property type="protein sequence ID" value="MCP8887030.1"/>
    <property type="molecule type" value="Genomic_DNA"/>
</dbReference>
<accession>A0A9Q4ANP5</accession>
<dbReference type="PANTHER" id="PTHR38733">
    <property type="entry name" value="PROTEIN MCRC"/>
    <property type="match status" value="1"/>
</dbReference>
<evidence type="ECO:0000313" key="1">
    <source>
        <dbReference type="EMBL" id="MCP8887030.1"/>
    </source>
</evidence>
<dbReference type="RefSeq" id="WP_254674116.1">
    <property type="nucleotide sequence ID" value="NZ_JAMWDU010000003.1"/>
</dbReference>
<dbReference type="InterPro" id="IPR019292">
    <property type="entry name" value="McrC"/>
</dbReference>